<reference evidence="1 2" key="1">
    <citation type="journal article" date="2022" name="Hortic Res">
        <title>A haplotype resolved chromosomal level avocado genome allows analysis of novel avocado genes.</title>
        <authorList>
            <person name="Nath O."/>
            <person name="Fletcher S.J."/>
            <person name="Hayward A."/>
            <person name="Shaw L.M."/>
            <person name="Masouleh A.K."/>
            <person name="Furtado A."/>
            <person name="Henry R.J."/>
            <person name="Mitter N."/>
        </authorList>
    </citation>
    <scope>NUCLEOTIDE SEQUENCE [LARGE SCALE GENOMIC DNA]</scope>
    <source>
        <strain evidence="2">cv. Hass</strain>
    </source>
</reference>
<gene>
    <name evidence="1" type="ORF">MRB53_026329</name>
</gene>
<name>A0ACC2LI23_PERAE</name>
<dbReference type="Proteomes" id="UP001234297">
    <property type="component" value="Chromosome 8"/>
</dbReference>
<evidence type="ECO:0000313" key="1">
    <source>
        <dbReference type="EMBL" id="KAJ8632993.1"/>
    </source>
</evidence>
<evidence type="ECO:0000313" key="2">
    <source>
        <dbReference type="Proteomes" id="UP001234297"/>
    </source>
</evidence>
<keyword evidence="2" id="KW-1185">Reference proteome</keyword>
<sequence>MISLAKTGSLEEQHNEGQFLPFYSEVCYKSSTSRLVCLPKEAVHHYLRCRYRGRWRFCYCAEGGYRSVEALSASSRGDLLVVDSVGGFQICSSDSQVPLFSSVCRPVEDSGNLLPGMQDASVPEAGALFVSPAAAWVSIRRSSSFLGSTSTSVPKLVQRPASRSGDRVSISAPVAGSPVRSPPTDFDRAELFPEEGRLAEWKLSQRISECGRAVGISFHGNGRGSWSELLILLLPEITRIRTSLFLKLKGRIKGLENCKASSRL</sequence>
<organism evidence="1 2">
    <name type="scientific">Persea americana</name>
    <name type="common">Avocado</name>
    <dbReference type="NCBI Taxonomy" id="3435"/>
    <lineage>
        <taxon>Eukaryota</taxon>
        <taxon>Viridiplantae</taxon>
        <taxon>Streptophyta</taxon>
        <taxon>Embryophyta</taxon>
        <taxon>Tracheophyta</taxon>
        <taxon>Spermatophyta</taxon>
        <taxon>Magnoliopsida</taxon>
        <taxon>Magnoliidae</taxon>
        <taxon>Laurales</taxon>
        <taxon>Lauraceae</taxon>
        <taxon>Persea</taxon>
    </lineage>
</organism>
<comment type="caution">
    <text evidence="1">The sequence shown here is derived from an EMBL/GenBank/DDBJ whole genome shotgun (WGS) entry which is preliminary data.</text>
</comment>
<dbReference type="EMBL" id="CM056816">
    <property type="protein sequence ID" value="KAJ8632993.1"/>
    <property type="molecule type" value="Genomic_DNA"/>
</dbReference>
<proteinExistence type="predicted"/>
<protein>
    <submittedName>
        <fullName evidence="1">Uncharacterized protein</fullName>
    </submittedName>
</protein>
<accession>A0ACC2LI23</accession>